<dbReference type="InterPro" id="IPR010262">
    <property type="entry name" value="Arylsulfotransferase_bact"/>
</dbReference>
<feature type="signal peptide" evidence="1">
    <location>
        <begin position="1"/>
        <end position="24"/>
    </location>
</feature>
<evidence type="ECO:0000313" key="3">
    <source>
        <dbReference type="Proteomes" id="UP001597229"/>
    </source>
</evidence>
<evidence type="ECO:0000313" key="2">
    <source>
        <dbReference type="EMBL" id="MFD1248398.1"/>
    </source>
</evidence>
<dbReference type="PANTHER" id="PTHR35340">
    <property type="entry name" value="PQQ ENZYME REPEAT PROTEIN-RELATED"/>
    <property type="match status" value="1"/>
</dbReference>
<dbReference type="PANTHER" id="PTHR35340:SF5">
    <property type="entry name" value="ASST-DOMAIN-CONTAINING PROTEIN"/>
    <property type="match status" value="1"/>
</dbReference>
<dbReference type="Proteomes" id="UP001597229">
    <property type="component" value="Unassembled WGS sequence"/>
</dbReference>
<dbReference type="EMBL" id="JBHTLX010000016">
    <property type="protein sequence ID" value="MFD1248398.1"/>
    <property type="molecule type" value="Genomic_DNA"/>
</dbReference>
<keyword evidence="1" id="KW-0732">Signal</keyword>
<reference evidence="3" key="1">
    <citation type="journal article" date="2019" name="Int. J. Syst. Evol. Microbiol.">
        <title>The Global Catalogue of Microorganisms (GCM) 10K type strain sequencing project: providing services to taxonomists for standard genome sequencing and annotation.</title>
        <authorList>
            <consortium name="The Broad Institute Genomics Platform"/>
            <consortium name="The Broad Institute Genome Sequencing Center for Infectious Disease"/>
            <person name="Wu L."/>
            <person name="Ma J."/>
        </authorList>
    </citation>
    <scope>NUCLEOTIDE SEQUENCE [LARGE SCALE GENOMIC DNA]</scope>
    <source>
        <strain evidence="3">CCUG 52478</strain>
    </source>
</reference>
<accession>A0ABW3W2D5</accession>
<comment type="caution">
    <text evidence="2">The sequence shown here is derived from an EMBL/GenBank/DDBJ whole genome shotgun (WGS) entry which is preliminary data.</text>
</comment>
<gene>
    <name evidence="2" type="ORF">ACFQ3F_11435</name>
</gene>
<protein>
    <submittedName>
        <fullName evidence="2">Aryl-sulfate sulfotransferase</fullName>
    </submittedName>
</protein>
<organism evidence="2 3">
    <name type="scientific">Nocardioides ginsengisoli</name>
    <dbReference type="NCBI Taxonomy" id="363868"/>
    <lineage>
        <taxon>Bacteria</taxon>
        <taxon>Bacillati</taxon>
        <taxon>Actinomycetota</taxon>
        <taxon>Actinomycetes</taxon>
        <taxon>Propionibacteriales</taxon>
        <taxon>Nocardioidaceae</taxon>
        <taxon>Nocardioides</taxon>
    </lineage>
</organism>
<keyword evidence="3" id="KW-1185">Reference proteome</keyword>
<feature type="chain" id="PRO_5047147899" evidence="1">
    <location>
        <begin position="25"/>
        <end position="679"/>
    </location>
</feature>
<proteinExistence type="predicted"/>
<name>A0ABW3W2D5_9ACTN</name>
<evidence type="ECO:0000256" key="1">
    <source>
        <dbReference type="SAM" id="SignalP"/>
    </source>
</evidence>
<sequence length="679" mass="71252">MRAPLLLALLLALVGLSPTVPALASAASAASAADPAPVVSLAVSGDGVALRPAFDPAVSRYAVATSAPTGGRLTVTASTSDPAGVVRVDGAVVGGPTEVSGLSAGDEVSVIVDDAAGHHAYALVYLPAGFPEITKVVDGPGVTAGNVMLTLGTVAVAVDRNGVPVQLRDFGASVSDLKPAPHGHYTVMVRRPGPASDWNLVELDERFADVRTSRAVGLQNTDNHDVILKPDGGRLFVSYEPDADSSMVDAVIQEVDADGEVVYTWDSGDHLDRAETTAGSSPDWAHINAIQLLPDGDVLASFRHLSAALRIAWSDHDGFVRGDVVWRFGGRQSSFDFVDDPDGGPCAQHTVGRLANGHLLVFDNGSGVLGANPSYCVDPLDRLGPTVDRVRTRVTEYALDEDAMTATLVRSWTAPGRFAYFAGSARRLDGGNTLVDWAAYQQALVSEVAPDGTIVWELKAPTTLSYRAEKAEVPDRTDPVVTVTLPDAGRYDVGDRVTPQVRCADRGGSTLQSCTWSALVPTGVAGRQTFTVTAVDGAGNTTTVERAYTVGSPQPGIGVRSSGAWRAERTLRLPRRGAVRTAVLRVTNPSVRPATLVVRGAAGGSSYRVRYFANGRDVTAAVRAGTWRTPVLAPGREARLEVVATRLTRRVSPRRVRVTVSRLGTSAAGSSVVLGLRGR</sequence>
<dbReference type="Pfam" id="PF05935">
    <property type="entry name" value="Arylsulfotrans"/>
    <property type="match status" value="1"/>
</dbReference>
<dbReference type="RefSeq" id="WP_367917912.1">
    <property type="nucleotide sequence ID" value="NZ_BAABAC010000006.1"/>
</dbReference>
<dbReference type="InterPro" id="IPR053143">
    <property type="entry name" value="Arylsulfate_ST"/>
</dbReference>